<evidence type="ECO:0000256" key="1">
    <source>
        <dbReference type="ARBA" id="ARBA00004777"/>
    </source>
</evidence>
<gene>
    <name evidence="8 10" type="primary">fhs</name>
    <name evidence="10" type="ORF">caldi_31490</name>
</gene>
<keyword evidence="11" id="KW-1185">Reference proteome</keyword>
<dbReference type="Proteomes" id="UP001163687">
    <property type="component" value="Chromosome"/>
</dbReference>
<organism evidence="10 11">
    <name type="scientific">Caldinitratiruptor microaerophilus</name>
    <dbReference type="NCBI Taxonomy" id="671077"/>
    <lineage>
        <taxon>Bacteria</taxon>
        <taxon>Bacillati</taxon>
        <taxon>Bacillota</taxon>
        <taxon>Clostridia</taxon>
        <taxon>Eubacteriales</taxon>
        <taxon>Symbiobacteriaceae</taxon>
        <taxon>Caldinitratiruptor</taxon>
    </lineage>
</organism>
<dbReference type="Gene3D" id="3.30.1510.10">
    <property type="entry name" value="Domain 2, N(10)-formyltetrahydrofolate synthetase"/>
    <property type="match status" value="1"/>
</dbReference>
<keyword evidence="3 8" id="KW-0436">Ligase</keyword>
<evidence type="ECO:0000256" key="6">
    <source>
        <dbReference type="ARBA" id="ARBA00049033"/>
    </source>
</evidence>
<reference evidence="10" key="1">
    <citation type="submission" date="2022-03" db="EMBL/GenBank/DDBJ databases">
        <title>Complete genome sequence of Caldinitratiruptor microaerophilus.</title>
        <authorList>
            <person name="Mukaiyama R."/>
            <person name="Nishiyama T."/>
            <person name="Ueda K."/>
        </authorList>
    </citation>
    <scope>NUCLEOTIDE SEQUENCE</scope>
    <source>
        <strain evidence="10">JCM 16183</strain>
    </source>
</reference>
<dbReference type="FunFam" id="3.30.1510.10:FF:000001">
    <property type="entry name" value="Formate--tetrahydrofolate ligase"/>
    <property type="match status" value="1"/>
</dbReference>
<dbReference type="GO" id="GO:0004329">
    <property type="term" value="F:formate-tetrahydrofolate ligase activity"/>
    <property type="evidence" value="ECO:0007669"/>
    <property type="project" value="UniProtKB-UniRule"/>
</dbReference>
<name>A0AA35GB75_9FIRM</name>
<protein>
    <recommendedName>
        <fullName evidence="8">Formate--tetrahydrofolate ligase</fullName>
        <ecNumber evidence="8">6.3.4.3</ecNumber>
    </recommendedName>
    <alternativeName>
        <fullName evidence="8">Formyltetrahydrofolate synthetase</fullName>
        <shortName evidence="8">FHS</shortName>
        <shortName evidence="8">FTHFS</shortName>
    </alternativeName>
</protein>
<proteinExistence type="inferred from homology"/>
<evidence type="ECO:0000313" key="10">
    <source>
        <dbReference type="EMBL" id="BDG62059.1"/>
    </source>
</evidence>
<dbReference type="SUPFAM" id="SSF52540">
    <property type="entry name" value="P-loop containing nucleoside triphosphate hydrolases"/>
    <property type="match status" value="2"/>
</dbReference>
<dbReference type="InterPro" id="IPR027417">
    <property type="entry name" value="P-loop_NTPase"/>
</dbReference>
<dbReference type="RefSeq" id="WP_264842668.1">
    <property type="nucleotide sequence ID" value="NZ_AP025628.1"/>
</dbReference>
<dbReference type="EC" id="6.3.4.3" evidence="8"/>
<dbReference type="PROSITE" id="PS00722">
    <property type="entry name" value="FTHFS_2"/>
    <property type="match status" value="1"/>
</dbReference>
<dbReference type="GO" id="GO:0035999">
    <property type="term" value="P:tetrahydrofolate interconversion"/>
    <property type="evidence" value="ECO:0007669"/>
    <property type="project" value="UniProtKB-UniRule"/>
</dbReference>
<feature type="compositionally biased region" description="Basic and acidic residues" evidence="9">
    <location>
        <begin position="441"/>
        <end position="452"/>
    </location>
</feature>
<dbReference type="InterPro" id="IPR020628">
    <property type="entry name" value="Formate_THF_ligase_CS"/>
</dbReference>
<comment type="pathway">
    <text evidence="1 8">One-carbon metabolism; tetrahydrofolate interconversion.</text>
</comment>
<dbReference type="CDD" id="cd00477">
    <property type="entry name" value="FTHFS"/>
    <property type="match status" value="1"/>
</dbReference>
<dbReference type="PROSITE" id="PS00721">
    <property type="entry name" value="FTHFS_1"/>
    <property type="match status" value="1"/>
</dbReference>
<evidence type="ECO:0000256" key="4">
    <source>
        <dbReference type="ARBA" id="ARBA00022741"/>
    </source>
</evidence>
<evidence type="ECO:0000256" key="5">
    <source>
        <dbReference type="ARBA" id="ARBA00022840"/>
    </source>
</evidence>
<evidence type="ECO:0000256" key="9">
    <source>
        <dbReference type="SAM" id="MobiDB-lite"/>
    </source>
</evidence>
<dbReference type="EMBL" id="AP025628">
    <property type="protein sequence ID" value="BDG62059.1"/>
    <property type="molecule type" value="Genomic_DNA"/>
</dbReference>
<accession>A0AA35GB75</accession>
<dbReference type="AlphaFoldDB" id="A0AA35GB75"/>
<sequence length="596" mass="62759">MAPTDIEIAQAHTLRPIAEIGAKLGLGPDDLEPYGKYKAKIAPHVWERVRGAPDGHLILVTAITPTPAGEGKTTVTIGLGDALSQLGERTAICLREPSLGPVFGVKGGAAGGGYSQVVPMEDINLHFTGDFHAVSAAHNLLAAALDNHLHHGNALGIDPRAITWKRTVDMNDRALRQIVVGLGGKSGGVPREDGFLITPASEVMATLCLASDLEDLRERLGRIVVAYTTAGKPVRAADLKVHGAMAALLRDAVKPNLVQTLGGTPAFVHGGPFGNIAHGTNAIIATRLALKLADYVVTEAGFGADLGAEKFVNIVSRVAGFRPVVAVIVATVRALKLHGGKKLEELTQEDLPALARGIANLEKHIENVTRVYGLPAVVAINRFQSDTGAELDLLEGRVRNLGVPVAVVDVWARGGAGALNLARQVVALAQRVQSLPAGKAADPKGDGRKVRPPEGAAEGPGLEDAYPDGFPGGLRFTYELDEPIKAKIEKVAKQVYGAGSVAYSAQAERSIRRLERHELGNLPVCMAKTQYSLSDQPELLGRPEGFTLTVRDVVPSAGAGFVVAITGEILTMPGLPREPAAERIDIDRTGRITGLF</sequence>
<keyword evidence="4 8" id="KW-0547">Nucleotide-binding</keyword>
<feature type="binding site" evidence="8">
    <location>
        <begin position="66"/>
        <end position="73"/>
    </location>
    <ligand>
        <name>ATP</name>
        <dbReference type="ChEBI" id="CHEBI:30616"/>
    </ligand>
</feature>
<evidence type="ECO:0000256" key="8">
    <source>
        <dbReference type="HAMAP-Rule" id="MF_01543"/>
    </source>
</evidence>
<comment type="similarity">
    <text evidence="7 8">Belongs to the formate--tetrahydrofolate ligase family.</text>
</comment>
<keyword evidence="2 8" id="KW-0554">One-carbon metabolism</keyword>
<dbReference type="Gene3D" id="3.10.410.10">
    <property type="entry name" value="Formyltetrahydrofolate synthetase, domain 3"/>
    <property type="match status" value="1"/>
</dbReference>
<dbReference type="GO" id="GO:0005524">
    <property type="term" value="F:ATP binding"/>
    <property type="evidence" value="ECO:0007669"/>
    <property type="project" value="UniProtKB-UniRule"/>
</dbReference>
<dbReference type="FunFam" id="3.10.410.10:FF:000001">
    <property type="entry name" value="Putative formate--tetrahydrofolate ligase"/>
    <property type="match status" value="1"/>
</dbReference>
<feature type="region of interest" description="Disordered" evidence="9">
    <location>
        <begin position="437"/>
        <end position="464"/>
    </location>
</feature>
<dbReference type="InterPro" id="IPR000559">
    <property type="entry name" value="Formate_THF_ligase"/>
</dbReference>
<dbReference type="KEGG" id="cmic:caldi_31490"/>
<dbReference type="Gene3D" id="3.40.50.300">
    <property type="entry name" value="P-loop containing nucleotide triphosphate hydrolases"/>
    <property type="match status" value="1"/>
</dbReference>
<dbReference type="HAMAP" id="MF_01543">
    <property type="entry name" value="FTHFS"/>
    <property type="match status" value="1"/>
</dbReference>
<dbReference type="NCBIfam" id="NF010030">
    <property type="entry name" value="PRK13505.1"/>
    <property type="match status" value="1"/>
</dbReference>
<evidence type="ECO:0000256" key="2">
    <source>
        <dbReference type="ARBA" id="ARBA00022563"/>
    </source>
</evidence>
<comment type="catalytic activity">
    <reaction evidence="6 8">
        <text>(6S)-5,6,7,8-tetrahydrofolate + formate + ATP = (6R)-10-formyltetrahydrofolate + ADP + phosphate</text>
        <dbReference type="Rhea" id="RHEA:20221"/>
        <dbReference type="ChEBI" id="CHEBI:15740"/>
        <dbReference type="ChEBI" id="CHEBI:30616"/>
        <dbReference type="ChEBI" id="CHEBI:43474"/>
        <dbReference type="ChEBI" id="CHEBI:57453"/>
        <dbReference type="ChEBI" id="CHEBI:195366"/>
        <dbReference type="ChEBI" id="CHEBI:456216"/>
        <dbReference type="EC" id="6.3.4.3"/>
    </reaction>
</comment>
<evidence type="ECO:0000256" key="7">
    <source>
        <dbReference type="ARBA" id="ARBA00061363"/>
    </source>
</evidence>
<keyword evidence="5 8" id="KW-0067">ATP-binding</keyword>
<evidence type="ECO:0000313" key="11">
    <source>
        <dbReference type="Proteomes" id="UP001163687"/>
    </source>
</evidence>
<evidence type="ECO:0000256" key="3">
    <source>
        <dbReference type="ARBA" id="ARBA00022598"/>
    </source>
</evidence>
<dbReference type="Pfam" id="PF01268">
    <property type="entry name" value="FTHFS"/>
    <property type="match status" value="2"/>
</dbReference>